<dbReference type="InterPro" id="IPR036028">
    <property type="entry name" value="SH3-like_dom_sf"/>
</dbReference>
<keyword evidence="9" id="KW-1185">Reference proteome</keyword>
<dbReference type="GO" id="GO:0035591">
    <property type="term" value="F:signaling adaptor activity"/>
    <property type="evidence" value="ECO:0007669"/>
    <property type="project" value="TreeGrafter"/>
</dbReference>
<dbReference type="GO" id="GO:0005737">
    <property type="term" value="C:cytoplasm"/>
    <property type="evidence" value="ECO:0007669"/>
    <property type="project" value="TreeGrafter"/>
</dbReference>
<dbReference type="EMBL" id="CABIJS010000222">
    <property type="protein sequence ID" value="VUZ47101.1"/>
    <property type="molecule type" value="Genomic_DNA"/>
</dbReference>
<dbReference type="PROSITE" id="PS50002">
    <property type="entry name" value="SH3"/>
    <property type="match status" value="1"/>
</dbReference>
<feature type="non-terminal residue" evidence="8">
    <location>
        <position position="199"/>
    </location>
</feature>
<evidence type="ECO:0000313" key="8">
    <source>
        <dbReference type="EMBL" id="VUZ47101.1"/>
    </source>
</evidence>
<keyword evidence="2 3" id="KW-0727">SH2 domain</keyword>
<dbReference type="Proteomes" id="UP000321570">
    <property type="component" value="Unassembled WGS sequence"/>
</dbReference>
<feature type="compositionally biased region" description="Basic residues" evidence="5">
    <location>
        <begin position="1"/>
        <end position="10"/>
    </location>
</feature>
<dbReference type="InterPro" id="IPR036860">
    <property type="entry name" value="SH2_dom_sf"/>
</dbReference>
<accession>A0A564YIJ9</accession>
<feature type="domain" description="SH3" evidence="7">
    <location>
        <begin position="47"/>
        <end position="113"/>
    </location>
</feature>
<feature type="domain" description="SH2" evidence="6">
    <location>
        <begin position="149"/>
        <end position="199"/>
    </location>
</feature>
<dbReference type="PANTHER" id="PTHR19969">
    <property type="entry name" value="SH2-SH3 ADAPTOR PROTEIN-RELATED"/>
    <property type="match status" value="1"/>
</dbReference>
<dbReference type="PRINTS" id="PR00401">
    <property type="entry name" value="SH2DOMAIN"/>
</dbReference>
<dbReference type="GO" id="GO:0030971">
    <property type="term" value="F:receptor tyrosine kinase binding"/>
    <property type="evidence" value="ECO:0007669"/>
    <property type="project" value="TreeGrafter"/>
</dbReference>
<dbReference type="Gene3D" id="2.30.30.40">
    <property type="entry name" value="SH3 Domains"/>
    <property type="match status" value="1"/>
</dbReference>
<dbReference type="SMART" id="SM00326">
    <property type="entry name" value="SH3"/>
    <property type="match status" value="1"/>
</dbReference>
<evidence type="ECO:0000256" key="3">
    <source>
        <dbReference type="PROSITE-ProRule" id="PRU00191"/>
    </source>
</evidence>
<evidence type="ECO:0000256" key="4">
    <source>
        <dbReference type="PROSITE-ProRule" id="PRU00192"/>
    </source>
</evidence>
<evidence type="ECO:0000259" key="7">
    <source>
        <dbReference type="PROSITE" id="PS50002"/>
    </source>
</evidence>
<organism evidence="8 9">
    <name type="scientific">Hymenolepis diminuta</name>
    <name type="common">Rat tapeworm</name>
    <dbReference type="NCBI Taxonomy" id="6216"/>
    <lineage>
        <taxon>Eukaryota</taxon>
        <taxon>Metazoa</taxon>
        <taxon>Spiralia</taxon>
        <taxon>Lophotrochozoa</taxon>
        <taxon>Platyhelminthes</taxon>
        <taxon>Cestoda</taxon>
        <taxon>Eucestoda</taxon>
        <taxon>Cyclophyllidea</taxon>
        <taxon>Hymenolepididae</taxon>
        <taxon>Hymenolepis</taxon>
    </lineage>
</organism>
<evidence type="ECO:0000256" key="5">
    <source>
        <dbReference type="SAM" id="MobiDB-lite"/>
    </source>
</evidence>
<dbReference type="Gene3D" id="3.30.505.10">
    <property type="entry name" value="SH2 domain"/>
    <property type="match status" value="1"/>
</dbReference>
<dbReference type="InterPro" id="IPR001452">
    <property type="entry name" value="SH3_domain"/>
</dbReference>
<dbReference type="GO" id="GO:0007167">
    <property type="term" value="P:enzyme-linked receptor protein signaling pathway"/>
    <property type="evidence" value="ECO:0007669"/>
    <property type="project" value="TreeGrafter"/>
</dbReference>
<keyword evidence="1 4" id="KW-0728">SH3 domain</keyword>
<evidence type="ECO:0008006" key="10">
    <source>
        <dbReference type="Google" id="ProtNLM"/>
    </source>
</evidence>
<dbReference type="SUPFAM" id="SSF50044">
    <property type="entry name" value="SH3-domain"/>
    <property type="match status" value="1"/>
</dbReference>
<evidence type="ECO:0000259" key="6">
    <source>
        <dbReference type="PROSITE" id="PS50001"/>
    </source>
</evidence>
<evidence type="ECO:0000256" key="2">
    <source>
        <dbReference type="ARBA" id="ARBA00022999"/>
    </source>
</evidence>
<proteinExistence type="predicted"/>
<feature type="region of interest" description="Disordered" evidence="5">
    <location>
        <begin position="1"/>
        <end position="20"/>
    </location>
</feature>
<dbReference type="Pfam" id="PF00017">
    <property type="entry name" value="SH2"/>
    <property type="match status" value="1"/>
</dbReference>
<name>A0A564YIJ9_HYMDI</name>
<gene>
    <name evidence="8" type="ORF">WMSIL1_LOCUS6840</name>
</gene>
<dbReference type="SUPFAM" id="SSF55550">
    <property type="entry name" value="SH2 domain"/>
    <property type="match status" value="1"/>
</dbReference>
<dbReference type="PROSITE" id="PS50001">
    <property type="entry name" value="SH2"/>
    <property type="match status" value="1"/>
</dbReference>
<protein>
    <recommendedName>
        <fullName evidence="10">SH3 domain-containing protein</fullName>
    </recommendedName>
</protein>
<dbReference type="GO" id="GO:0016477">
    <property type="term" value="P:cell migration"/>
    <property type="evidence" value="ECO:0007669"/>
    <property type="project" value="TreeGrafter"/>
</dbReference>
<sequence>MGSQHAKPKKGGSGIVDRNISTRNCKGKRTKCTEDGNSVSSLDLTQSLEGDVLAILDYDPPVNSTGSTIAVRKGDSLLVYDQSSSGGDWLDVLCRRTGERGWVPASCVIDSSSCVSNPYPTTSTIASSMDPLVVTDHPVSCPSLIGERWYHGAIHRSYAEYLLNSGITGSFLVRESESSFGKLTLSLRSDGRIFHYRIC</sequence>
<reference evidence="8 9" key="1">
    <citation type="submission" date="2019-07" db="EMBL/GenBank/DDBJ databases">
        <authorList>
            <person name="Jastrzebski P J."/>
            <person name="Paukszto L."/>
            <person name="Jastrzebski P J."/>
        </authorList>
    </citation>
    <scope>NUCLEOTIDE SEQUENCE [LARGE SCALE GENOMIC DNA]</scope>
    <source>
        <strain evidence="8 9">WMS-il1</strain>
    </source>
</reference>
<dbReference type="InterPro" id="IPR000980">
    <property type="entry name" value="SH2"/>
</dbReference>
<evidence type="ECO:0000256" key="1">
    <source>
        <dbReference type="ARBA" id="ARBA00022443"/>
    </source>
</evidence>
<dbReference type="Pfam" id="PF00018">
    <property type="entry name" value="SH3_1"/>
    <property type="match status" value="1"/>
</dbReference>
<dbReference type="PANTHER" id="PTHR19969:SF5">
    <property type="entry name" value="CRK-LIKE PROTEIN"/>
    <property type="match status" value="1"/>
</dbReference>
<dbReference type="AlphaFoldDB" id="A0A564YIJ9"/>
<evidence type="ECO:0000313" key="9">
    <source>
        <dbReference type="Proteomes" id="UP000321570"/>
    </source>
</evidence>
<dbReference type="InterPro" id="IPR051184">
    <property type="entry name" value="Tyrosine-phos_adapter"/>
</dbReference>